<keyword evidence="3 5" id="KW-1133">Transmembrane helix</keyword>
<feature type="transmembrane region" description="Helical" evidence="5">
    <location>
        <begin position="6"/>
        <end position="26"/>
    </location>
</feature>
<feature type="transmembrane region" description="Helical" evidence="5">
    <location>
        <begin position="42"/>
        <end position="63"/>
    </location>
</feature>
<evidence type="ECO:0000256" key="2">
    <source>
        <dbReference type="ARBA" id="ARBA00022692"/>
    </source>
</evidence>
<dbReference type="Proteomes" id="UP000554342">
    <property type="component" value="Unassembled WGS sequence"/>
</dbReference>
<sequence length="196" mass="21772">MPVADHALYALAWFSFGIGHSLLAGATRHRGTLKRFGGAHRLMYNGVAALHLALVLGFGWWLLHLLPPFHLPQAVYWAQNVMIVMGAGIGLAALRGYRAGPFLGFSQLRGKGDDDEPLSVTGIHRLIRHPLYTASMLILWGLARSQFGVATAIWTTLYFIIGSRVEEARLTVRYGDAYRTYRRTTPAFIPSLGRNR</sequence>
<evidence type="ECO:0000256" key="3">
    <source>
        <dbReference type="ARBA" id="ARBA00022989"/>
    </source>
</evidence>
<evidence type="ECO:0000313" key="7">
    <source>
        <dbReference type="Proteomes" id="UP000554342"/>
    </source>
</evidence>
<accession>A0A840YYJ7</accession>
<proteinExistence type="predicted"/>
<organism evidence="6 7">
    <name type="scientific">Stakelama sediminis</name>
    <dbReference type="NCBI Taxonomy" id="463200"/>
    <lineage>
        <taxon>Bacteria</taxon>
        <taxon>Pseudomonadati</taxon>
        <taxon>Pseudomonadota</taxon>
        <taxon>Alphaproteobacteria</taxon>
        <taxon>Sphingomonadales</taxon>
        <taxon>Sphingomonadaceae</taxon>
        <taxon>Stakelama</taxon>
    </lineage>
</organism>
<reference evidence="6 7" key="1">
    <citation type="submission" date="2020-08" db="EMBL/GenBank/DDBJ databases">
        <title>Genomic Encyclopedia of Type Strains, Phase IV (KMG-IV): sequencing the most valuable type-strain genomes for metagenomic binning, comparative biology and taxonomic classification.</title>
        <authorList>
            <person name="Goeker M."/>
        </authorList>
    </citation>
    <scope>NUCLEOTIDE SEQUENCE [LARGE SCALE GENOMIC DNA]</scope>
    <source>
        <strain evidence="6 7">DSM 27203</strain>
    </source>
</reference>
<evidence type="ECO:0000256" key="5">
    <source>
        <dbReference type="SAM" id="Phobius"/>
    </source>
</evidence>
<keyword evidence="6" id="KW-0808">Transferase</keyword>
<keyword evidence="7" id="KW-1185">Reference proteome</keyword>
<protein>
    <submittedName>
        <fullName evidence="6">Protein-S-isoprenylcysteine O-methyltransferase Ste14</fullName>
    </submittedName>
</protein>
<dbReference type="AlphaFoldDB" id="A0A840YYJ7"/>
<dbReference type="Gene3D" id="1.20.120.1630">
    <property type="match status" value="1"/>
</dbReference>
<evidence type="ECO:0000313" key="6">
    <source>
        <dbReference type="EMBL" id="MBB5718617.1"/>
    </source>
</evidence>
<dbReference type="Pfam" id="PF04191">
    <property type="entry name" value="PEMT"/>
    <property type="match status" value="1"/>
</dbReference>
<evidence type="ECO:0000256" key="4">
    <source>
        <dbReference type="ARBA" id="ARBA00023136"/>
    </source>
</evidence>
<keyword evidence="4 5" id="KW-0472">Membrane</keyword>
<evidence type="ECO:0000256" key="1">
    <source>
        <dbReference type="ARBA" id="ARBA00004127"/>
    </source>
</evidence>
<comment type="subcellular location">
    <subcellularLocation>
        <location evidence="1">Endomembrane system</location>
        <topology evidence="1">Multi-pass membrane protein</topology>
    </subcellularLocation>
</comment>
<name>A0A840YYJ7_9SPHN</name>
<feature type="transmembrane region" description="Helical" evidence="5">
    <location>
        <begin position="75"/>
        <end position="94"/>
    </location>
</feature>
<keyword evidence="2 5" id="KW-0812">Transmembrane</keyword>
<comment type="caution">
    <text evidence="6">The sequence shown here is derived from an EMBL/GenBank/DDBJ whole genome shotgun (WGS) entry which is preliminary data.</text>
</comment>
<dbReference type="InterPro" id="IPR007318">
    <property type="entry name" value="Phopholipid_MeTrfase"/>
</dbReference>
<dbReference type="GO" id="GO:0008168">
    <property type="term" value="F:methyltransferase activity"/>
    <property type="evidence" value="ECO:0007669"/>
    <property type="project" value="UniProtKB-KW"/>
</dbReference>
<dbReference type="GO" id="GO:0012505">
    <property type="term" value="C:endomembrane system"/>
    <property type="evidence" value="ECO:0007669"/>
    <property type="project" value="UniProtKB-SubCell"/>
</dbReference>
<keyword evidence="6" id="KW-0489">Methyltransferase</keyword>
<gene>
    <name evidence="6" type="ORF">FHR23_001540</name>
</gene>
<dbReference type="EMBL" id="JACIJI010000002">
    <property type="protein sequence ID" value="MBB5718617.1"/>
    <property type="molecule type" value="Genomic_DNA"/>
</dbReference>
<dbReference type="RefSeq" id="WP_184002542.1">
    <property type="nucleotide sequence ID" value="NZ_BAABIF010000013.1"/>
</dbReference>
<dbReference type="GO" id="GO:0032259">
    <property type="term" value="P:methylation"/>
    <property type="evidence" value="ECO:0007669"/>
    <property type="project" value="UniProtKB-KW"/>
</dbReference>